<dbReference type="AlphaFoldDB" id="A0A090MTP9"/>
<name>A0A090MTP9_STRRB</name>
<proteinExistence type="predicted"/>
<dbReference type="GeneID" id="36374047"/>
<reference evidence="2" key="1">
    <citation type="submission" date="2014-09" db="EMBL/GenBank/DDBJ databases">
        <authorList>
            <person name="Martin A.A."/>
        </authorList>
    </citation>
    <scope>NUCLEOTIDE SEQUENCE</scope>
    <source>
        <strain evidence="2">ED321</strain>
    </source>
</reference>
<dbReference type="CTD" id="36374047"/>
<protein>
    <submittedName>
        <fullName evidence="1 3">Uncharacterized protein</fullName>
    </submittedName>
</protein>
<reference evidence="1" key="2">
    <citation type="submission" date="2014-09" db="EMBL/GenBank/DDBJ databases">
        <authorList>
            <person name="Aslett A.Martin."/>
        </authorList>
    </citation>
    <scope>NUCLEOTIDE SEQUENCE</scope>
    <source>
        <strain evidence="1">ED321 Heterogonic</strain>
    </source>
</reference>
<accession>A0A090MTP9</accession>
<gene>
    <name evidence="1 3 4" type="ORF">SRAE_0000079200</name>
</gene>
<dbReference type="WormBase" id="SRAE_0000079200">
    <property type="protein sequence ID" value="SRP02605"/>
    <property type="gene ID" value="WBGene00256551"/>
</dbReference>
<sequence length="165" mass="19480">MNALPSTRYAPAANKKRRNENINELNSIKTHIRQYMLQQPIAKEYRRFIDFLKQHEKDEEFEKKYFQLRIVKPGPNDDRNEAVPMNPNEVAFIYDTTDGHIPKMNILLTYKLNKQNQPKLTSIDRNHPLLDSLTYSVLFPSGKTTFDTEKRKNNMLTYPSRQGIH</sequence>
<dbReference type="Proteomes" id="UP000035682">
    <property type="component" value="Unplaced"/>
</dbReference>
<evidence type="ECO:0000313" key="3">
    <source>
        <dbReference type="WBParaSite" id="SRAE_0000079200.1"/>
    </source>
</evidence>
<dbReference type="WBParaSite" id="SRAE_0000079200.1">
    <property type="protein sequence ID" value="SRAE_0000079200.1"/>
    <property type="gene ID" value="WBGene00256551"/>
</dbReference>
<evidence type="ECO:0000313" key="1">
    <source>
        <dbReference type="EMBL" id="CEF61678.1"/>
    </source>
</evidence>
<keyword evidence="2" id="KW-1185">Reference proteome</keyword>
<reference evidence="3" key="3">
    <citation type="submission" date="2020-12" db="UniProtKB">
        <authorList>
            <consortium name="WormBaseParasite"/>
        </authorList>
    </citation>
    <scope>IDENTIFICATION</scope>
</reference>
<dbReference type="RefSeq" id="XP_024500885.1">
    <property type="nucleotide sequence ID" value="XM_024646737.1"/>
</dbReference>
<evidence type="ECO:0000313" key="4">
    <source>
        <dbReference type="WormBase" id="SRAE_0000079200"/>
    </source>
</evidence>
<organism evidence="1">
    <name type="scientific">Strongyloides ratti</name>
    <name type="common">Parasitic roundworm</name>
    <dbReference type="NCBI Taxonomy" id="34506"/>
    <lineage>
        <taxon>Eukaryota</taxon>
        <taxon>Metazoa</taxon>
        <taxon>Ecdysozoa</taxon>
        <taxon>Nematoda</taxon>
        <taxon>Chromadorea</taxon>
        <taxon>Rhabditida</taxon>
        <taxon>Tylenchina</taxon>
        <taxon>Panagrolaimomorpha</taxon>
        <taxon>Strongyloidoidea</taxon>
        <taxon>Strongyloididae</taxon>
        <taxon>Strongyloides</taxon>
    </lineage>
</organism>
<dbReference type="EMBL" id="LN609454">
    <property type="protein sequence ID" value="CEF61678.1"/>
    <property type="molecule type" value="Genomic_DNA"/>
</dbReference>
<evidence type="ECO:0000313" key="2">
    <source>
        <dbReference type="Proteomes" id="UP000035682"/>
    </source>
</evidence>